<evidence type="ECO:0000313" key="2">
    <source>
        <dbReference type="EMBL" id="OFI34280.1"/>
    </source>
</evidence>
<dbReference type="EMBL" id="MJIC01000014">
    <property type="protein sequence ID" value="OFI34280.1"/>
    <property type="molecule type" value="Genomic_DNA"/>
</dbReference>
<reference evidence="2 3" key="1">
    <citation type="submission" date="2016-09" db="EMBL/GenBank/DDBJ databases">
        <title>Alteromonas lipolytica, a new species isolated from sea water.</title>
        <authorList>
            <person name="Wu Y.-H."/>
            <person name="Cheng H."/>
            <person name="Xu X.-W."/>
        </authorList>
    </citation>
    <scope>NUCLEOTIDE SEQUENCE [LARGE SCALE GENOMIC DNA]</scope>
    <source>
        <strain evidence="2 3">JW12</strain>
    </source>
</reference>
<dbReference type="Pfam" id="PF02698">
    <property type="entry name" value="DUF218"/>
    <property type="match status" value="1"/>
</dbReference>
<protein>
    <recommendedName>
        <fullName evidence="1">DUF218 domain-containing protein</fullName>
    </recommendedName>
</protein>
<evidence type="ECO:0000313" key="3">
    <source>
        <dbReference type="Proteomes" id="UP000176037"/>
    </source>
</evidence>
<dbReference type="Proteomes" id="UP000176037">
    <property type="component" value="Unassembled WGS sequence"/>
</dbReference>
<dbReference type="STRING" id="1856405.BFC17_21275"/>
<dbReference type="AlphaFoldDB" id="A0A1E8FED6"/>
<organism evidence="2 3">
    <name type="scientific">Alteromonas lipolytica</name>
    <dbReference type="NCBI Taxonomy" id="1856405"/>
    <lineage>
        <taxon>Bacteria</taxon>
        <taxon>Pseudomonadati</taxon>
        <taxon>Pseudomonadota</taxon>
        <taxon>Gammaproteobacteria</taxon>
        <taxon>Alteromonadales</taxon>
        <taxon>Alteromonadaceae</taxon>
        <taxon>Alteromonas/Salinimonas group</taxon>
        <taxon>Alteromonas</taxon>
    </lineage>
</organism>
<keyword evidence="3" id="KW-1185">Reference proteome</keyword>
<sequence length="217" mass="24025">MAIILAILSSQPYFSDLLLYPLEYGTEQTDSPLTINSSPDYILALACNYDSESDRLPEVSKFPECSMQRLTQAVITHMETNAPIIVTGGNFLSDPEIVYAHKAKQFLVSLGVEETSIITISKGYDTLTEMRAVKHLVPNKDISIISSASHRLRVKAIANSLDLTINFIPVDYLSGGELTPYLSWPNANAFLAFQRAIYEYLAIVKYAVSKNHSLALS</sequence>
<accession>A0A1E8FED6</accession>
<dbReference type="InterPro" id="IPR003848">
    <property type="entry name" value="DUF218"/>
</dbReference>
<gene>
    <name evidence="2" type="ORF">BFC17_21275</name>
</gene>
<feature type="domain" description="DUF218" evidence="1">
    <location>
        <begin position="65"/>
        <end position="202"/>
    </location>
</feature>
<name>A0A1E8FED6_9ALTE</name>
<proteinExistence type="predicted"/>
<evidence type="ECO:0000259" key="1">
    <source>
        <dbReference type="Pfam" id="PF02698"/>
    </source>
</evidence>
<comment type="caution">
    <text evidence="2">The sequence shown here is derived from an EMBL/GenBank/DDBJ whole genome shotgun (WGS) entry which is preliminary data.</text>
</comment>